<dbReference type="STRING" id="1081104.A0A167UCZ9"/>
<dbReference type="Pfam" id="PF22807">
    <property type="entry name" value="TrAA12"/>
    <property type="match status" value="1"/>
</dbReference>
<sequence>MPVMMVRGAPAKPAADGVTCNVLTNQVAQPRQLVQDRLGNVLMAEQRGIRRLELDDAEGMDLISLTADGKTLFASSSTDVYAFPYDAEMHEGAILVLVQGMSQPPPSPPLRRWPKRER</sequence>
<evidence type="ECO:0000313" key="2">
    <source>
        <dbReference type="EMBL" id="OAA61462.1"/>
    </source>
</evidence>
<evidence type="ECO:0000313" key="3">
    <source>
        <dbReference type="Proteomes" id="UP000076744"/>
    </source>
</evidence>
<dbReference type="InterPro" id="IPR054539">
    <property type="entry name" value="Beta-prop_PDH"/>
</dbReference>
<comment type="caution">
    <text evidence="2">The sequence shown here is derived from an EMBL/GenBank/DDBJ whole genome shotgun (WGS) entry which is preliminary data.</text>
</comment>
<dbReference type="RefSeq" id="XP_018703717.1">
    <property type="nucleotide sequence ID" value="XM_018849146.1"/>
</dbReference>
<dbReference type="AlphaFoldDB" id="A0A167UCZ9"/>
<proteinExistence type="predicted"/>
<dbReference type="GeneID" id="30021833"/>
<reference evidence="2 3" key="1">
    <citation type="journal article" date="2016" name="Genome Biol. Evol.">
        <title>Divergent and convergent evolution of fungal pathogenicity.</title>
        <authorList>
            <person name="Shang Y."/>
            <person name="Xiao G."/>
            <person name="Zheng P."/>
            <person name="Cen K."/>
            <person name="Zhan S."/>
            <person name="Wang C."/>
        </authorList>
    </citation>
    <scope>NUCLEOTIDE SEQUENCE [LARGE SCALE GENOMIC DNA]</scope>
    <source>
        <strain evidence="2 3">ARSEF 2679</strain>
    </source>
</reference>
<dbReference type="EMBL" id="AZHB01000013">
    <property type="protein sequence ID" value="OAA61462.1"/>
    <property type="molecule type" value="Genomic_DNA"/>
</dbReference>
<keyword evidence="3" id="KW-1185">Reference proteome</keyword>
<organism evidence="2 3">
    <name type="scientific">Cordyceps fumosorosea (strain ARSEF 2679)</name>
    <name type="common">Isaria fumosorosea</name>
    <dbReference type="NCBI Taxonomy" id="1081104"/>
    <lineage>
        <taxon>Eukaryota</taxon>
        <taxon>Fungi</taxon>
        <taxon>Dikarya</taxon>
        <taxon>Ascomycota</taxon>
        <taxon>Pezizomycotina</taxon>
        <taxon>Sordariomycetes</taxon>
        <taxon>Hypocreomycetidae</taxon>
        <taxon>Hypocreales</taxon>
        <taxon>Cordycipitaceae</taxon>
        <taxon>Cordyceps</taxon>
    </lineage>
</organism>
<protein>
    <submittedName>
        <fullName evidence="2">Soluble quinoprotein glucose/sorbosone dehydrogenase</fullName>
    </submittedName>
</protein>
<feature type="domain" description="Pyrroloquinoline quinone-dependent pyranose dehydrogenase beta-propeller" evidence="1">
    <location>
        <begin position="14"/>
        <end position="103"/>
    </location>
</feature>
<accession>A0A167UCZ9</accession>
<name>A0A167UCZ9_CORFA</name>
<dbReference type="OrthoDB" id="507128at2759"/>
<dbReference type="Proteomes" id="UP000076744">
    <property type="component" value="Unassembled WGS sequence"/>
</dbReference>
<evidence type="ECO:0000259" key="1">
    <source>
        <dbReference type="Pfam" id="PF22807"/>
    </source>
</evidence>
<gene>
    <name evidence="2" type="ORF">ISF_05541</name>
</gene>